<dbReference type="RefSeq" id="WP_092198394.1">
    <property type="nucleotide sequence ID" value="NZ_FOND01000008.1"/>
</dbReference>
<dbReference type="OrthoDB" id="8375282at2"/>
<reference evidence="3" key="1">
    <citation type="submission" date="2016-10" db="EMBL/GenBank/DDBJ databases">
        <authorList>
            <person name="Varghese N."/>
            <person name="Submissions S."/>
        </authorList>
    </citation>
    <scope>NUCLEOTIDE SEQUENCE [LARGE SCALE GENOMIC DNA]</scope>
    <source>
        <strain evidence="3">DSM 46838</strain>
    </source>
</reference>
<evidence type="ECO:0000313" key="2">
    <source>
        <dbReference type="EMBL" id="SFF02013.1"/>
    </source>
</evidence>
<dbReference type="AlphaFoldDB" id="A0A1I2FAF7"/>
<evidence type="ECO:0000259" key="1">
    <source>
        <dbReference type="Pfam" id="PF12680"/>
    </source>
</evidence>
<organism evidence="2 3">
    <name type="scientific">Blastococcus tunisiensis</name>
    <dbReference type="NCBI Taxonomy" id="1798228"/>
    <lineage>
        <taxon>Bacteria</taxon>
        <taxon>Bacillati</taxon>
        <taxon>Actinomycetota</taxon>
        <taxon>Actinomycetes</taxon>
        <taxon>Geodermatophilales</taxon>
        <taxon>Geodermatophilaceae</taxon>
        <taxon>Blastococcus</taxon>
    </lineage>
</organism>
<evidence type="ECO:0000313" key="3">
    <source>
        <dbReference type="Proteomes" id="UP000198589"/>
    </source>
</evidence>
<dbReference type="EMBL" id="FOND01000008">
    <property type="protein sequence ID" value="SFF02013.1"/>
    <property type="molecule type" value="Genomic_DNA"/>
</dbReference>
<dbReference type="InterPro" id="IPR032710">
    <property type="entry name" value="NTF2-like_dom_sf"/>
</dbReference>
<protein>
    <recommendedName>
        <fullName evidence="1">SnoaL-like domain-containing protein</fullName>
    </recommendedName>
</protein>
<accession>A0A1I2FAF7</accession>
<gene>
    <name evidence="2" type="ORF">SAMN05216574_10839</name>
</gene>
<sequence>MPSPLTTWYDALAAGDLPRAAGALTEDTVLHVPGRSTNTGTYTGRDAVLGFVGHAAEVTGGTLDLTVHRVLDDGEWGVALCTYTATRPDRERPLENNLAHVARLRDGRIAESWLHSRDQYAVDEFWGDPVPASTALG</sequence>
<dbReference type="Proteomes" id="UP000198589">
    <property type="component" value="Unassembled WGS sequence"/>
</dbReference>
<name>A0A1I2FAF7_9ACTN</name>
<proteinExistence type="predicted"/>
<dbReference type="Gene3D" id="3.10.450.50">
    <property type="match status" value="1"/>
</dbReference>
<dbReference type="STRING" id="1798228.SAMN05216574_10839"/>
<dbReference type="SUPFAM" id="SSF54427">
    <property type="entry name" value="NTF2-like"/>
    <property type="match status" value="1"/>
</dbReference>
<dbReference type="InterPro" id="IPR037401">
    <property type="entry name" value="SnoaL-like"/>
</dbReference>
<feature type="domain" description="SnoaL-like" evidence="1">
    <location>
        <begin position="6"/>
        <end position="111"/>
    </location>
</feature>
<keyword evidence="3" id="KW-1185">Reference proteome</keyword>
<dbReference type="Pfam" id="PF12680">
    <property type="entry name" value="SnoaL_2"/>
    <property type="match status" value="1"/>
</dbReference>